<evidence type="ECO:0000256" key="4">
    <source>
        <dbReference type="ARBA" id="ARBA00022844"/>
    </source>
</evidence>
<evidence type="ECO:0000256" key="7">
    <source>
        <dbReference type="ARBA" id="ARBA00023274"/>
    </source>
</evidence>
<evidence type="ECO:0000313" key="10">
    <source>
        <dbReference type="EMBL" id="BAX37186.1"/>
    </source>
</evidence>
<dbReference type="GO" id="GO:1990904">
    <property type="term" value="C:ribonucleoprotein complex"/>
    <property type="evidence" value="ECO:0007669"/>
    <property type="project" value="UniProtKB-UniRule"/>
</dbReference>
<dbReference type="EMBL" id="LC222629">
    <property type="protein sequence ID" value="BAX37186.1"/>
    <property type="molecule type" value="Viral_cRNA"/>
</dbReference>
<comment type="function">
    <text evidence="9">Encapsidates the genome, protecting it from nucleases. The encapsidated genomic RNA is termed the nucleocapsid (NC) and serves as template for viral transcription and replication.</text>
</comment>
<evidence type="ECO:0000256" key="5">
    <source>
        <dbReference type="ARBA" id="ARBA00022884"/>
    </source>
</evidence>
<keyword evidence="6 9" id="KW-0543">Viral nucleoprotein</keyword>
<keyword evidence="4 9" id="KW-0946">Virion</keyword>
<comment type="similarity">
    <text evidence="9">Belongs to the nucleorhabdovirus nucleocapsid protein family.</text>
</comment>
<comment type="subcellular location">
    <subcellularLocation>
        <location evidence="9">Virion</location>
    </subcellularLocation>
    <subcellularLocation>
        <location evidence="9">Host cytoplasm</location>
    </subcellularLocation>
</comment>
<evidence type="ECO:0000256" key="9">
    <source>
        <dbReference type="RuleBase" id="RU369108"/>
    </source>
</evidence>
<dbReference type="GO" id="GO:0003723">
    <property type="term" value="F:RNA binding"/>
    <property type="evidence" value="ECO:0007669"/>
    <property type="project" value="UniProtKB-UniRule"/>
</dbReference>
<keyword evidence="5 9" id="KW-0694">RNA-binding</keyword>
<keyword evidence="2 9" id="KW-1139">Helical capsid protein</keyword>
<accession>A0A1W7HIW6</accession>
<dbReference type="InterPro" id="IPR004902">
    <property type="entry name" value="Rhabdo_ncap_2"/>
</dbReference>
<keyword evidence="9" id="KW-1035">Host cytoplasm</keyword>
<evidence type="ECO:0000256" key="8">
    <source>
        <dbReference type="ARBA" id="ARBA00033344"/>
    </source>
</evidence>
<evidence type="ECO:0000256" key="2">
    <source>
        <dbReference type="ARBA" id="ARBA00022497"/>
    </source>
</evidence>
<keyword evidence="7 9" id="KW-0687">Ribonucleoprotein</keyword>
<dbReference type="GO" id="GO:0019029">
    <property type="term" value="C:helical viral capsid"/>
    <property type="evidence" value="ECO:0007669"/>
    <property type="project" value="UniProtKB-UniRule"/>
</dbReference>
<gene>
    <name evidence="10" type="primary">N</name>
</gene>
<comment type="subunit">
    <text evidence="9">Homomultimerizes to form the nucleocapsid. Binds to viral genomic RNA.</text>
</comment>
<evidence type="ECO:0000256" key="6">
    <source>
        <dbReference type="ARBA" id="ARBA00023086"/>
    </source>
</evidence>
<evidence type="ECO:0000256" key="1">
    <source>
        <dbReference type="ARBA" id="ARBA00014389"/>
    </source>
</evidence>
<dbReference type="Pfam" id="PF03216">
    <property type="entry name" value="Rhabdo_ncap_2"/>
    <property type="match status" value="1"/>
</dbReference>
<keyword evidence="3 9" id="KW-0167">Capsid protein</keyword>
<reference evidence="10" key="1">
    <citation type="journal article" date="2017" name="Virology">
        <title>A possible occurrence of genome reassortment among bipartite rhabdoviruses.</title>
        <authorList>
            <person name="Kondo H."/>
            <person name="Hirota K."/>
            <person name="Maruyama K."/>
            <person name="Andika I.B."/>
            <person name="Suzuki N."/>
        </authorList>
    </citation>
    <scope>NUCLEOTIDE SEQUENCE</scope>
    <source>
        <strain evidence="10">Cym07</strain>
    </source>
</reference>
<dbReference type="GO" id="GO:0019013">
    <property type="term" value="C:viral nucleocapsid"/>
    <property type="evidence" value="ECO:0007669"/>
    <property type="project" value="UniProtKB-UniRule"/>
</dbReference>
<sequence length="450" mass="49229">MANPSEIDYMTPLSAYEGVPAEYQEATSSPTPKEYTRDAAKAIPICILPAPPVNEVEVAEAFREATLGAETVLSKLQLAQIMSLGFMIQVSGDPVALMQGVAEGSFLETMTMPDIKTRQDSRITAAIAAMALDPAEEGPDDMGDRDQQADAESAQSKARAMVYICLSLMRLAVKPAESFMKGIHQIKQAYSVLVGEHSEFLFNYSYSEGMCRNIADMFNQCDDLKATLCHHCAIADETHHTNRKRHGLLRFLILQHVDLTGMIPYGMYIDMRRHFTLLTPGQLLTWLHDNQVSRPLSVIADINTRYDVSNGADRFWRYSRGLDPGFFIALQQSKCVTLIARMAHILVKGGAVAVNEYSDPRKAKSLENKPGLAAEADKFATEFVEAYNGLSGSSANAGPVSRKLYNQGRGIPTRRGLFTPPSARPAPVVNVHVPAPSSSLAGALDAMNNE</sequence>
<proteinExistence type="inferred from homology"/>
<organism evidence="10">
    <name type="scientific">Dichorhavirus orchidaceae</name>
    <dbReference type="NCBI Taxonomy" id="152177"/>
    <lineage>
        <taxon>Viruses</taxon>
        <taxon>Riboviria</taxon>
        <taxon>Orthornavirae</taxon>
        <taxon>Negarnaviricota</taxon>
        <taxon>Haploviricotina</taxon>
        <taxon>Monjiviricetes</taxon>
        <taxon>Mononegavirales</taxon>
        <taxon>Rhabdoviridae</taxon>
        <taxon>Betarhabdovirinae</taxon>
        <taxon>Dichorhavirus</taxon>
    </lineage>
</organism>
<dbReference type="GO" id="GO:0030430">
    <property type="term" value="C:host cell cytoplasm"/>
    <property type="evidence" value="ECO:0007669"/>
    <property type="project" value="UniProtKB-SubCell"/>
</dbReference>
<protein>
    <recommendedName>
        <fullName evidence="1 9">Nucleoprotein</fullName>
        <shortName evidence="9">NP</shortName>
        <shortName evidence="9">Protein N</shortName>
    </recommendedName>
    <alternativeName>
        <fullName evidence="8 9">Nucleocapsid protein</fullName>
    </alternativeName>
</protein>
<name>A0A1W7HIW6_9RHAB</name>
<evidence type="ECO:0000256" key="3">
    <source>
        <dbReference type="ARBA" id="ARBA00022561"/>
    </source>
</evidence>